<dbReference type="Proteomes" id="UP000436088">
    <property type="component" value="Unassembled WGS sequence"/>
</dbReference>
<keyword evidence="4" id="KW-1185">Reference proteome</keyword>
<sequence length="226" mass="25769">MASFELDNVKAEKEDALWRYNMEMKLSIALRFIGFLLLFFLLSWPCFPSFQAAGDFRRRFVSTFNKPLFTFIVVNVIIVAVYVLSTPKKSHKQSSTNDIYNEYVSSRRSIPASTVVPTAVSNSSIEVDKQIVNGVAIYQVKHRPAIVDTIAETKTSLSKVKQHATKIRRVAKTEAEASSAENMPKQYRRTRSMVSESRPRDRGVSECEQSRVRHRAAEEINGRDEQ</sequence>
<keyword evidence="2" id="KW-0472">Membrane</keyword>
<dbReference type="EMBL" id="VEPZ02001625">
    <property type="protein sequence ID" value="KAE8665192.1"/>
    <property type="molecule type" value="Genomic_DNA"/>
</dbReference>
<dbReference type="PANTHER" id="PTHR33640:SF34">
    <property type="entry name" value="PROTEIN, PUTATIVE-RELATED"/>
    <property type="match status" value="1"/>
</dbReference>
<gene>
    <name evidence="3" type="ORF">F3Y22_tig00112649pilonHSYRG00118</name>
</gene>
<organism evidence="3 4">
    <name type="scientific">Hibiscus syriacus</name>
    <name type="common">Rose of Sharon</name>
    <dbReference type="NCBI Taxonomy" id="106335"/>
    <lineage>
        <taxon>Eukaryota</taxon>
        <taxon>Viridiplantae</taxon>
        <taxon>Streptophyta</taxon>
        <taxon>Embryophyta</taxon>
        <taxon>Tracheophyta</taxon>
        <taxon>Spermatophyta</taxon>
        <taxon>Magnoliopsida</taxon>
        <taxon>eudicotyledons</taxon>
        <taxon>Gunneridae</taxon>
        <taxon>Pentapetalae</taxon>
        <taxon>rosids</taxon>
        <taxon>malvids</taxon>
        <taxon>Malvales</taxon>
        <taxon>Malvaceae</taxon>
        <taxon>Malvoideae</taxon>
        <taxon>Hibiscus</taxon>
    </lineage>
</organism>
<keyword evidence="2" id="KW-0812">Transmembrane</keyword>
<evidence type="ECO:0000313" key="3">
    <source>
        <dbReference type="EMBL" id="KAE8665192.1"/>
    </source>
</evidence>
<keyword evidence="2" id="KW-1133">Transmembrane helix</keyword>
<evidence type="ECO:0000256" key="2">
    <source>
        <dbReference type="SAM" id="Phobius"/>
    </source>
</evidence>
<feature type="region of interest" description="Disordered" evidence="1">
    <location>
        <begin position="172"/>
        <end position="226"/>
    </location>
</feature>
<dbReference type="AlphaFoldDB" id="A0A6A2WUL8"/>
<feature type="compositionally biased region" description="Basic and acidic residues" evidence="1">
    <location>
        <begin position="197"/>
        <end position="226"/>
    </location>
</feature>
<accession>A0A6A2WUL8</accession>
<feature type="transmembrane region" description="Helical" evidence="2">
    <location>
        <begin position="28"/>
        <end position="47"/>
    </location>
</feature>
<evidence type="ECO:0000256" key="1">
    <source>
        <dbReference type="SAM" id="MobiDB-lite"/>
    </source>
</evidence>
<protein>
    <submittedName>
        <fullName evidence="3">CYP722 protein</fullName>
    </submittedName>
</protein>
<proteinExistence type="predicted"/>
<evidence type="ECO:0000313" key="4">
    <source>
        <dbReference type="Proteomes" id="UP000436088"/>
    </source>
</evidence>
<comment type="caution">
    <text evidence="3">The sequence shown here is derived from an EMBL/GenBank/DDBJ whole genome shotgun (WGS) entry which is preliminary data.</text>
</comment>
<reference evidence="3" key="1">
    <citation type="submission" date="2019-09" db="EMBL/GenBank/DDBJ databases">
        <title>Draft genome information of white flower Hibiscus syriacus.</title>
        <authorList>
            <person name="Kim Y.-M."/>
        </authorList>
    </citation>
    <scope>NUCLEOTIDE SEQUENCE [LARGE SCALE GENOMIC DNA]</scope>
    <source>
        <strain evidence="3">YM2019G1</strain>
    </source>
</reference>
<feature type="transmembrane region" description="Helical" evidence="2">
    <location>
        <begin position="68"/>
        <end position="85"/>
    </location>
</feature>
<dbReference type="PANTHER" id="PTHR33640">
    <property type="entry name" value="TRANSMEMBRANE PROTEIN"/>
    <property type="match status" value="1"/>
</dbReference>
<name>A0A6A2WUL8_HIBSY</name>